<evidence type="ECO:0000256" key="12">
    <source>
        <dbReference type="ARBA" id="ARBA00023289"/>
    </source>
</evidence>
<protein>
    <recommendedName>
        <fullName evidence="5">TBCC domain-containing protein 1</fullName>
    </recommendedName>
</protein>
<dbReference type="SUPFAM" id="SSF52540">
    <property type="entry name" value="P-loop containing nucleoside triphosphate hydrolases"/>
    <property type="match status" value="1"/>
</dbReference>
<dbReference type="GO" id="GO:0012505">
    <property type="term" value="C:endomembrane system"/>
    <property type="evidence" value="ECO:0007669"/>
    <property type="project" value="UniProtKB-SubCell"/>
</dbReference>
<reference evidence="15 16" key="1">
    <citation type="journal article" date="2019" name="Nat. Plants">
        <title>Genome sequencing of Musa balbisiana reveals subgenome evolution and function divergence in polyploid bananas.</title>
        <authorList>
            <person name="Yao X."/>
        </authorList>
    </citation>
    <scope>NUCLEOTIDE SEQUENCE [LARGE SCALE GENOMIC DNA]</scope>
    <source>
        <strain evidence="16">cv. DH-PKW</strain>
        <tissue evidence="15">Leaves</tissue>
    </source>
</reference>
<evidence type="ECO:0000256" key="4">
    <source>
        <dbReference type="ARBA" id="ARBA00008848"/>
    </source>
</evidence>
<dbReference type="InterPro" id="IPR036223">
    <property type="entry name" value="CAP_C_sf"/>
</dbReference>
<dbReference type="PRINTS" id="PR00449">
    <property type="entry name" value="RASTRNSFRMNG"/>
</dbReference>
<dbReference type="PANTHER" id="PTHR16052">
    <property type="entry name" value="TBCC DOMAIN-CONTAINING PROTEIN 1"/>
    <property type="match status" value="1"/>
</dbReference>
<dbReference type="Gene3D" id="2.160.20.70">
    <property type="match status" value="1"/>
</dbReference>
<dbReference type="SMART" id="SM00174">
    <property type="entry name" value="RHO"/>
    <property type="match status" value="1"/>
</dbReference>
<evidence type="ECO:0000256" key="7">
    <source>
        <dbReference type="ARBA" id="ARBA00022741"/>
    </source>
</evidence>
<dbReference type="Proteomes" id="UP000317650">
    <property type="component" value="Chromosome 1"/>
</dbReference>
<evidence type="ECO:0000256" key="8">
    <source>
        <dbReference type="ARBA" id="ARBA00023134"/>
    </source>
</evidence>
<comment type="similarity">
    <text evidence="4">Belongs to the TBCC family.</text>
</comment>
<dbReference type="InterPro" id="IPR006599">
    <property type="entry name" value="CARP_motif"/>
</dbReference>
<feature type="domain" description="C-CAP/cofactor C-like" evidence="14">
    <location>
        <begin position="495"/>
        <end position="636"/>
    </location>
</feature>
<evidence type="ECO:0000256" key="5">
    <source>
        <dbReference type="ARBA" id="ARBA00017559"/>
    </source>
</evidence>
<evidence type="ECO:0000256" key="11">
    <source>
        <dbReference type="ARBA" id="ARBA00023288"/>
    </source>
</evidence>
<dbReference type="InterPro" id="IPR005225">
    <property type="entry name" value="Small_GTP-bd"/>
</dbReference>
<evidence type="ECO:0000256" key="10">
    <source>
        <dbReference type="ARBA" id="ARBA00023212"/>
    </source>
</evidence>
<dbReference type="Pfam" id="PF07986">
    <property type="entry name" value="TBCC"/>
    <property type="match status" value="1"/>
</dbReference>
<dbReference type="InterPro" id="IPR017901">
    <property type="entry name" value="C-CAP_CF_C-like"/>
</dbReference>
<dbReference type="CDD" id="cd01868">
    <property type="entry name" value="Rab11_like"/>
    <property type="match status" value="1"/>
</dbReference>
<gene>
    <name evidence="15" type="ORF">C4D60_Mb01t22440</name>
</gene>
<organism evidence="15 16">
    <name type="scientific">Musa balbisiana</name>
    <name type="common">Banana</name>
    <dbReference type="NCBI Taxonomy" id="52838"/>
    <lineage>
        <taxon>Eukaryota</taxon>
        <taxon>Viridiplantae</taxon>
        <taxon>Streptophyta</taxon>
        <taxon>Embryophyta</taxon>
        <taxon>Tracheophyta</taxon>
        <taxon>Spermatophyta</taxon>
        <taxon>Magnoliopsida</taxon>
        <taxon>Liliopsida</taxon>
        <taxon>Zingiberales</taxon>
        <taxon>Musaceae</taxon>
        <taxon>Musa</taxon>
    </lineage>
</organism>
<evidence type="ECO:0000259" key="14">
    <source>
        <dbReference type="PROSITE" id="PS51329"/>
    </source>
</evidence>
<proteinExistence type="inferred from homology"/>
<evidence type="ECO:0000256" key="6">
    <source>
        <dbReference type="ARBA" id="ARBA00022490"/>
    </source>
</evidence>
<keyword evidence="6" id="KW-0963">Cytoplasm</keyword>
<evidence type="ECO:0000256" key="13">
    <source>
        <dbReference type="ARBA" id="ARBA00037868"/>
    </source>
</evidence>
<comment type="subcellular location">
    <subcellularLocation>
        <location evidence="1">Cytoplasm</location>
        <location evidence="1">Cytoskeleton</location>
        <location evidence="1">Microtubule organizing center</location>
        <location evidence="1">Centrosome</location>
    </subcellularLocation>
    <subcellularLocation>
        <location evidence="2">Cytoplasm</location>
        <location evidence="2">Cytoskeleton</location>
        <location evidence="2">Spindle pole</location>
    </subcellularLocation>
    <subcellularLocation>
        <location evidence="13">Endomembrane system</location>
        <topology evidence="13">Lipid-anchor</topology>
    </subcellularLocation>
</comment>
<dbReference type="InterPro" id="IPR001806">
    <property type="entry name" value="Small_GTPase"/>
</dbReference>
<dbReference type="PROSITE" id="PS51329">
    <property type="entry name" value="C_CAP_COFACTOR_C"/>
    <property type="match status" value="1"/>
</dbReference>
<dbReference type="SUPFAM" id="SSF69340">
    <property type="entry name" value="C-terminal domain of adenylylcyclase associated protein"/>
    <property type="match status" value="1"/>
</dbReference>
<dbReference type="SMART" id="SM00175">
    <property type="entry name" value="RAB"/>
    <property type="match status" value="1"/>
</dbReference>
<dbReference type="InterPro" id="IPR039589">
    <property type="entry name" value="TBCC1"/>
</dbReference>
<dbReference type="SMART" id="SM00173">
    <property type="entry name" value="RAS"/>
    <property type="match status" value="1"/>
</dbReference>
<keyword evidence="11" id="KW-0449">Lipoprotein</keyword>
<evidence type="ECO:0000313" key="16">
    <source>
        <dbReference type="Proteomes" id="UP000317650"/>
    </source>
</evidence>
<evidence type="ECO:0000256" key="9">
    <source>
        <dbReference type="ARBA" id="ARBA00023136"/>
    </source>
</evidence>
<evidence type="ECO:0000313" key="15">
    <source>
        <dbReference type="EMBL" id="THU64058.1"/>
    </source>
</evidence>
<dbReference type="Gene3D" id="3.40.50.300">
    <property type="entry name" value="P-loop containing nucleotide triphosphate hydrolases"/>
    <property type="match status" value="1"/>
</dbReference>
<keyword evidence="10" id="KW-0206">Cytoskeleton</keyword>
<dbReference type="SMART" id="SM00673">
    <property type="entry name" value="CARP"/>
    <property type="match status" value="2"/>
</dbReference>
<evidence type="ECO:0000256" key="1">
    <source>
        <dbReference type="ARBA" id="ARBA00004300"/>
    </source>
</evidence>
<name>A0A4S8JP69_MUSBA</name>
<dbReference type="STRING" id="52838.A0A4S8JP69"/>
<keyword evidence="9" id="KW-0472">Membrane</keyword>
<dbReference type="Pfam" id="PF00071">
    <property type="entry name" value="Ras"/>
    <property type="match status" value="1"/>
</dbReference>
<keyword evidence="7" id="KW-0547">Nucleotide-binding</keyword>
<dbReference type="GO" id="GO:0005525">
    <property type="term" value="F:GTP binding"/>
    <property type="evidence" value="ECO:0007669"/>
    <property type="project" value="UniProtKB-KW"/>
</dbReference>
<comment type="caution">
    <text evidence="15">The sequence shown here is derived from an EMBL/GenBank/DDBJ whole genome shotgun (WGS) entry which is preliminary data.</text>
</comment>
<dbReference type="InterPro" id="IPR012945">
    <property type="entry name" value="Tubulin-bd_cofactor_C_dom"/>
</dbReference>
<dbReference type="InterPro" id="IPR016098">
    <property type="entry name" value="CAP/MinC_C"/>
</dbReference>
<dbReference type="AlphaFoldDB" id="A0A4S8JP69"/>
<dbReference type="PROSITE" id="PS51421">
    <property type="entry name" value="RAS"/>
    <property type="match status" value="1"/>
</dbReference>
<evidence type="ECO:0000256" key="3">
    <source>
        <dbReference type="ARBA" id="ARBA00006270"/>
    </source>
</evidence>
<dbReference type="PROSITE" id="PS51420">
    <property type="entry name" value="RHO"/>
    <property type="match status" value="1"/>
</dbReference>
<keyword evidence="8" id="KW-0342">GTP-binding</keyword>
<dbReference type="PANTHER" id="PTHR16052:SF0">
    <property type="entry name" value="TBCC DOMAIN-CONTAINING PROTEIN 1"/>
    <property type="match status" value="1"/>
</dbReference>
<dbReference type="NCBIfam" id="TIGR00231">
    <property type="entry name" value="small_GTP"/>
    <property type="match status" value="1"/>
</dbReference>
<keyword evidence="12" id="KW-0636">Prenylation</keyword>
<dbReference type="FunFam" id="3.40.50.300:FF:000274">
    <property type="entry name" value="ras-related protein RABA5a"/>
    <property type="match status" value="1"/>
</dbReference>
<sequence>MIDVVLIGDSAVGKSQLLARFSRNEFSIDSKATIGVEFQTRTITIDHKTIKAQIWDTAGQERYRAVTSAYYRGAVGAMLVYDITKRQSFDHMTRWLEELRGHTDRNIVIMLIGNKSDLGTLRAVPTDDAKEFAQRENLFFMETSALEATNVESAFLTVLTDIYRITSKKSLVANDGSDSTGNSNLLKGTELVVPGQEPSSGTKSIVFESGPEFNLRYFLLRPRREPFEHGLLPIPKLIFSDGTLTLAALTDKLLRRSIPSPHRVDVTSLADALQISLDYARLALDTLASVLPSEPDPDGTADVHVLVLFLYIQSYKRLVPRPHKDSAAIADVWPSTSAFDGYLSALSPIQLVRSNSRRFMPSQADEEAHQLSYLQKHMANIVTLLAESVEGEGDESLVLTMERFEHLGFLLHFSEGIPLTQAAPFFANSDPDMPAVPVSAGQVHDWVVQNIVASLEHNAEKVLAKENGMQNSSDLDVPMADACLSHTRVQSSSLPPGTSVSSNSAYSTSTTFVEGVSKSSVVKQPCDIKGHSIKVLNCHDSVIYILAPLRYATIYGCSDATVVLGAIGKAVRVEHCERVQVIVAAKRICIANCRECVFYLGVNQQPLIVGDNHKLQVAPFNTFYSQLEEHLAQVGVDSSVNRWDEPLVLGMVDPHDSLSHPAGVSDVQAESATCVDPDQFTSFLIPNWFGANLPQSTKDNPFPLPEIYGASQQKKNSNLIDIQQAIRNVHLDENRERELTSALHIPNWFGANLPQSTKDNPFPLPEIYGASQQKKNSNLIDIQQAIRNVHLDENRERELTSALHVHFKDWLYGIARFPTIQSSIFIIIFSFSSFLFLPKTFSYPFSSKIVLGMLWLRCMELQLLDMNVGSDCDIFRPINVFFFGLIALFSNARLDYDVFFMVSSICLPKSSIIKLVTAELDPERLLLQHRQG</sequence>
<dbReference type="SMART" id="SM00176">
    <property type="entry name" value="RAN"/>
    <property type="match status" value="1"/>
</dbReference>
<keyword evidence="16" id="KW-1185">Reference proteome</keyword>
<dbReference type="GO" id="GO:0003924">
    <property type="term" value="F:GTPase activity"/>
    <property type="evidence" value="ECO:0007669"/>
    <property type="project" value="InterPro"/>
</dbReference>
<dbReference type="PROSITE" id="PS51419">
    <property type="entry name" value="RAB"/>
    <property type="match status" value="1"/>
</dbReference>
<dbReference type="GO" id="GO:0000922">
    <property type="term" value="C:spindle pole"/>
    <property type="evidence" value="ECO:0007669"/>
    <property type="project" value="UniProtKB-SubCell"/>
</dbReference>
<accession>A0A4S8JP69</accession>
<evidence type="ECO:0000256" key="2">
    <source>
        <dbReference type="ARBA" id="ARBA00004647"/>
    </source>
</evidence>
<dbReference type="InterPro" id="IPR027417">
    <property type="entry name" value="P-loop_NTPase"/>
</dbReference>
<comment type="similarity">
    <text evidence="3">Belongs to the small GTPase superfamily. Rab family.</text>
</comment>
<dbReference type="EMBL" id="PYDT01000004">
    <property type="protein sequence ID" value="THU64058.1"/>
    <property type="molecule type" value="Genomic_DNA"/>
</dbReference>